<evidence type="ECO:0000313" key="11">
    <source>
        <dbReference type="EMBL" id="KAL2461239.1"/>
    </source>
</evidence>
<dbReference type="PANTHER" id="PTHR21736">
    <property type="entry name" value="VERNALIZATION-INSENSITIVE PROTEIN 3"/>
    <property type="match status" value="1"/>
</dbReference>
<protein>
    <submittedName>
        <fullName evidence="11">Protein OBERON 4</fullName>
    </submittedName>
</protein>
<proteinExistence type="predicted"/>
<feature type="coiled-coil region" evidence="7">
    <location>
        <begin position="1067"/>
        <end position="1131"/>
    </location>
</feature>
<reference evidence="12" key="1">
    <citation type="submission" date="2024-07" db="EMBL/GenBank/DDBJ databases">
        <title>Two chromosome-level genome assemblies of Korean endemic species Abeliophyllum distichum and Forsythia ovata (Oleaceae).</title>
        <authorList>
            <person name="Jang H."/>
        </authorList>
    </citation>
    <scope>NUCLEOTIDE SEQUENCE [LARGE SCALE GENOMIC DNA]</scope>
</reference>
<dbReference type="InterPro" id="IPR032881">
    <property type="entry name" value="Oberon-like_PHD"/>
</dbReference>
<dbReference type="Proteomes" id="UP001604336">
    <property type="component" value="Unassembled WGS sequence"/>
</dbReference>
<feature type="compositionally biased region" description="Basic and acidic residues" evidence="8">
    <location>
        <begin position="125"/>
        <end position="144"/>
    </location>
</feature>
<dbReference type="InterPro" id="IPR004082">
    <property type="entry name" value="OBERON"/>
</dbReference>
<feature type="compositionally biased region" description="Low complexity" evidence="8">
    <location>
        <begin position="35"/>
        <end position="46"/>
    </location>
</feature>
<keyword evidence="4" id="KW-0862">Zinc</keyword>
<feature type="domain" description="Oberon coiled-coil region" evidence="10">
    <location>
        <begin position="1024"/>
        <end position="1147"/>
    </location>
</feature>
<dbReference type="CDD" id="cd15612">
    <property type="entry name" value="PHD_OBE1_like"/>
    <property type="match status" value="1"/>
</dbReference>
<dbReference type="GO" id="GO:0008270">
    <property type="term" value="F:zinc ion binding"/>
    <property type="evidence" value="ECO:0007669"/>
    <property type="project" value="UniProtKB-KW"/>
</dbReference>
<accession>A0ABD1PBH0</accession>
<evidence type="ECO:0000256" key="2">
    <source>
        <dbReference type="ARBA" id="ARBA00022723"/>
    </source>
</evidence>
<evidence type="ECO:0000256" key="1">
    <source>
        <dbReference type="ARBA" id="ARBA00004123"/>
    </source>
</evidence>
<evidence type="ECO:0000256" key="8">
    <source>
        <dbReference type="SAM" id="MobiDB-lite"/>
    </source>
</evidence>
<keyword evidence="6" id="KW-0539">Nucleus</keyword>
<dbReference type="PRINTS" id="PR01544">
    <property type="entry name" value="ARATH130DUF"/>
</dbReference>
<feature type="compositionally biased region" description="Basic and acidic residues" evidence="8">
    <location>
        <begin position="69"/>
        <end position="98"/>
    </location>
</feature>
<feature type="domain" description="Oberon-like PHD finger" evidence="9">
    <location>
        <begin position="803"/>
        <end position="926"/>
    </location>
</feature>
<dbReference type="AlphaFoldDB" id="A0ABD1PBH0"/>
<dbReference type="GO" id="GO:0005634">
    <property type="term" value="C:nucleus"/>
    <property type="evidence" value="ECO:0007669"/>
    <property type="project" value="UniProtKB-SubCell"/>
</dbReference>
<dbReference type="Pfam" id="PF16312">
    <property type="entry name" value="Oberon_cc"/>
    <property type="match status" value="1"/>
</dbReference>
<keyword evidence="12" id="KW-1185">Reference proteome</keyword>
<evidence type="ECO:0000256" key="4">
    <source>
        <dbReference type="ARBA" id="ARBA00022833"/>
    </source>
</evidence>
<feature type="region of interest" description="Disordered" evidence="8">
    <location>
        <begin position="25"/>
        <end position="209"/>
    </location>
</feature>
<keyword evidence="5 7" id="KW-0175">Coiled coil</keyword>
<feature type="region of interest" description="Disordered" evidence="8">
    <location>
        <begin position="321"/>
        <end position="344"/>
    </location>
</feature>
<keyword evidence="3" id="KW-0863">Zinc-finger</keyword>
<sequence length="1160" mass="129935">MKKLRSSDDLESYVDKGVMKDWGRREEDLRLHRASSSGRSSYYRSSESGRKDSSSSMSTYDRLEEDDRESSRLVRKRTDYDFPSNDRRKNYDRRRDGNESGIFSSSPQAGYGMDRMNSYESFLGPRREFPKGFRSERDRSRREGSVSSWWRFGGRKGSDDGTGSDGGELVRGSRVEADHVGKVKSPQGMRDAKSPAWSKDSGSERSKSIEVKKCEDFPVECGVHGSEREEGELEPEPQPVSLTIAVVMDEGADKLNCTQKELKSKFHGENKVLQEKASFLSAEQEDLSKVDDCEEAAKCGLSKDTQEVVNKDIELPYCQDTSVLGTSGSGSGGENETTVGNGGRNDKVEARIEAHCEDIDPTCAMIPSTSQEEQKEDKGIDLKVKTDDTDMAENEGFTEESEVSLIELTGQNLKDKGKIVASLPTNNPHSAEGLEVENISEEDLETFGDTEMEGPSTIGFEFFSTNPVKEQEKVEQPSHNHPKDEKLALELSLSLPNVLLPSGARNRGIAPGSPSHGKSAQSFPSTFHSNSDGLTMSMSFSGSQQFTHNPSCSLTNNTFDYEQSVGSRPIFQGVDWKAVSSDENKNKEVPVFHGMGSKENGLHKQSQASQGNLSGQAVLQHLRVVGGSSKEPIGLEKQLSFNTGLSGAHSVESHENGPKYSKEMRQVTKEKDSRTLHRINDPDGEKQALVVGADFAESIITMIVSEPVGSMAQRFIDMAEKHVACVKDFVLDIISNTGKHWQLSALQKALQNRSDIQLDVLVKLVRPQLEILVALKTGLQEFLKQNLNIPSSDLAEIFLNMRCRNVTCRSFLPVDECDCKICVQKNGFCRECMCLVCSKFDMASNTCSWVGCDVCLHWCHADCGLRESLIRNGRSVSGVQGTTEMQFHCVGCDHPSEMFGFVKEVFQNFIKQWTAENLSRELEYVRRIFFASKDERGKQLHGIAIQMLSKLTNKADLQEMRNQIMAFFSEADSLMPGNVYTDFRKDVPRKIQEGLNGISWSSQGAAWPKSIHSEKAPHLENSISLLPIFDRNRNDKHRTSMDLQTDAQKESVFDELDGIVRIKQAEAKMFQTRADDATREAEALKRIAVTENERIEEEYTSRLSKLRLAEAEEMRKQKVEELQACEKAYQEYFSMKMRVETDIKDLLLKMESTRQIYPHS</sequence>
<dbReference type="InterPro" id="IPR047578">
    <property type="entry name" value="OBE1-like_PHD"/>
</dbReference>
<feature type="region of interest" description="Disordered" evidence="8">
    <location>
        <begin position="504"/>
        <end position="524"/>
    </location>
</feature>
<dbReference type="Pfam" id="PF07227">
    <property type="entry name" value="PHD_Oberon"/>
    <property type="match status" value="1"/>
</dbReference>
<dbReference type="PANTHER" id="PTHR21736:SF20">
    <property type="entry name" value="PROTEIN OBERON 4"/>
    <property type="match status" value="1"/>
</dbReference>
<gene>
    <name evidence="11" type="ORF">Adt_44659</name>
</gene>
<evidence type="ECO:0000259" key="10">
    <source>
        <dbReference type="Pfam" id="PF16312"/>
    </source>
</evidence>
<evidence type="ECO:0000256" key="5">
    <source>
        <dbReference type="ARBA" id="ARBA00023054"/>
    </source>
</evidence>
<comment type="subcellular location">
    <subcellularLocation>
        <location evidence="1">Nucleus</location>
    </subcellularLocation>
</comment>
<name>A0ABD1PBH0_9LAMI</name>
<keyword evidence="2" id="KW-0479">Metal-binding</keyword>
<evidence type="ECO:0000256" key="7">
    <source>
        <dbReference type="SAM" id="Coils"/>
    </source>
</evidence>
<comment type="caution">
    <text evidence="11">The sequence shown here is derived from an EMBL/GenBank/DDBJ whole genome shotgun (WGS) entry which is preliminary data.</text>
</comment>
<evidence type="ECO:0000313" key="12">
    <source>
        <dbReference type="Proteomes" id="UP001604336"/>
    </source>
</evidence>
<evidence type="ECO:0000256" key="6">
    <source>
        <dbReference type="ARBA" id="ARBA00023242"/>
    </source>
</evidence>
<organism evidence="11 12">
    <name type="scientific">Abeliophyllum distichum</name>
    <dbReference type="NCBI Taxonomy" id="126358"/>
    <lineage>
        <taxon>Eukaryota</taxon>
        <taxon>Viridiplantae</taxon>
        <taxon>Streptophyta</taxon>
        <taxon>Embryophyta</taxon>
        <taxon>Tracheophyta</taxon>
        <taxon>Spermatophyta</taxon>
        <taxon>Magnoliopsida</taxon>
        <taxon>eudicotyledons</taxon>
        <taxon>Gunneridae</taxon>
        <taxon>Pentapetalae</taxon>
        <taxon>asterids</taxon>
        <taxon>lamiids</taxon>
        <taxon>Lamiales</taxon>
        <taxon>Oleaceae</taxon>
        <taxon>Forsythieae</taxon>
        <taxon>Abeliophyllum</taxon>
    </lineage>
</organism>
<dbReference type="EMBL" id="JBFOLK010000014">
    <property type="protein sequence ID" value="KAL2461239.1"/>
    <property type="molecule type" value="Genomic_DNA"/>
</dbReference>
<evidence type="ECO:0000256" key="3">
    <source>
        <dbReference type="ARBA" id="ARBA00022771"/>
    </source>
</evidence>
<dbReference type="InterPro" id="IPR032535">
    <property type="entry name" value="Oberon_CC"/>
</dbReference>
<feature type="compositionally biased region" description="Basic and acidic residues" evidence="8">
    <location>
        <begin position="171"/>
        <end position="181"/>
    </location>
</feature>
<evidence type="ECO:0000259" key="9">
    <source>
        <dbReference type="Pfam" id="PF07227"/>
    </source>
</evidence>